<dbReference type="EMBL" id="FQZL01000032">
    <property type="protein sequence ID" value="SHJ71019.1"/>
    <property type="molecule type" value="Genomic_DNA"/>
</dbReference>
<keyword evidence="1" id="KW-0560">Oxidoreductase</keyword>
<gene>
    <name evidence="3" type="ORF">SAMN02745751_03189</name>
</gene>
<sequence length="192" mass="21054">MSSEMKFRWHGRGGQGVKTAALLLADVAFTTGKYVKGFPEYGPERMGAPVTAYDRISDDPIMVHSNIYEPDFVALFDDTLLSSVDVTAGLSLEGGILVNTHKTPQEVAGFLNGYEGKICTIDARKISEEILGKNFPNMAMLAALIKLSGLMEKDKFMGNMEDSLKHKFATKPQVVAGNMEILERSFEEVQGI</sequence>
<evidence type="ECO:0000256" key="1">
    <source>
        <dbReference type="ARBA" id="ARBA00023002"/>
    </source>
</evidence>
<dbReference type="PANTHER" id="PTHR43366">
    <property type="entry name" value="PYRUVATE SYNTHASE SUBUNIT PORC"/>
    <property type="match status" value="1"/>
</dbReference>
<dbReference type="PANTHER" id="PTHR43366:SF1">
    <property type="entry name" value="PYRUVATE SYNTHASE SUBUNIT PORC"/>
    <property type="match status" value="1"/>
</dbReference>
<dbReference type="Gene3D" id="3.40.920.10">
    <property type="entry name" value="Pyruvate-ferredoxin oxidoreductase, PFOR, domain III"/>
    <property type="match status" value="1"/>
</dbReference>
<reference evidence="3 4" key="1">
    <citation type="submission" date="2016-11" db="EMBL/GenBank/DDBJ databases">
        <authorList>
            <person name="Jaros S."/>
            <person name="Januszkiewicz K."/>
            <person name="Wedrychowicz H."/>
        </authorList>
    </citation>
    <scope>NUCLEOTIDE SEQUENCE [LARGE SCALE GENOMIC DNA]</scope>
    <source>
        <strain evidence="3 4">DSM 17477</strain>
    </source>
</reference>
<keyword evidence="4" id="KW-1185">Reference proteome</keyword>
<dbReference type="SUPFAM" id="SSF53323">
    <property type="entry name" value="Pyruvate-ferredoxin oxidoreductase, PFOR, domain III"/>
    <property type="match status" value="1"/>
</dbReference>
<dbReference type="OrthoDB" id="9794954at2"/>
<dbReference type="GO" id="GO:0016625">
    <property type="term" value="F:oxidoreductase activity, acting on the aldehyde or oxo group of donors, iron-sulfur protein as acceptor"/>
    <property type="evidence" value="ECO:0007669"/>
    <property type="project" value="InterPro"/>
</dbReference>
<accession>A0A1M6LIJ0</accession>
<dbReference type="InterPro" id="IPR051626">
    <property type="entry name" value="Oxidoreductase_gamma_subunit"/>
</dbReference>
<dbReference type="NCBIfam" id="TIGR02175">
    <property type="entry name" value="PorC_KorC"/>
    <property type="match status" value="1"/>
</dbReference>
<organism evidence="3 4">
    <name type="scientific">Dethiosulfatibacter aminovorans DSM 17477</name>
    <dbReference type="NCBI Taxonomy" id="1121476"/>
    <lineage>
        <taxon>Bacteria</taxon>
        <taxon>Bacillati</taxon>
        <taxon>Bacillota</taxon>
        <taxon>Tissierellia</taxon>
        <taxon>Dethiosulfatibacter</taxon>
    </lineage>
</organism>
<dbReference type="STRING" id="1121476.SAMN02745751_03189"/>
<dbReference type="InterPro" id="IPR002869">
    <property type="entry name" value="Pyrv_flavodox_OxRed_cen"/>
</dbReference>
<dbReference type="InterPro" id="IPR011894">
    <property type="entry name" value="PorC_KorC"/>
</dbReference>
<feature type="domain" description="Pyruvate/ketoisovalerate oxidoreductase catalytic" evidence="2">
    <location>
        <begin position="13"/>
        <end position="186"/>
    </location>
</feature>
<dbReference type="RefSeq" id="WP_073050558.1">
    <property type="nucleotide sequence ID" value="NZ_FQZL01000032.1"/>
</dbReference>
<dbReference type="Proteomes" id="UP000184052">
    <property type="component" value="Unassembled WGS sequence"/>
</dbReference>
<dbReference type="AlphaFoldDB" id="A0A1M6LIJ0"/>
<protein>
    <submittedName>
        <fullName evidence="3">Pyruvate ferredoxin oxidoreductase gamma subunit</fullName>
    </submittedName>
</protein>
<evidence type="ECO:0000259" key="2">
    <source>
        <dbReference type="Pfam" id="PF01558"/>
    </source>
</evidence>
<name>A0A1M6LIJ0_9FIRM</name>
<dbReference type="InterPro" id="IPR019752">
    <property type="entry name" value="Pyrv/ketoisovalerate_OxRed_cat"/>
</dbReference>
<proteinExistence type="predicted"/>
<dbReference type="Pfam" id="PF01558">
    <property type="entry name" value="POR"/>
    <property type="match status" value="1"/>
</dbReference>
<evidence type="ECO:0000313" key="3">
    <source>
        <dbReference type="EMBL" id="SHJ71019.1"/>
    </source>
</evidence>
<keyword evidence="3" id="KW-0670">Pyruvate</keyword>
<evidence type="ECO:0000313" key="4">
    <source>
        <dbReference type="Proteomes" id="UP000184052"/>
    </source>
</evidence>